<dbReference type="InterPro" id="IPR037051">
    <property type="entry name" value="4-carb_acid_sugar_kinase_N_sf"/>
</dbReference>
<evidence type="ECO:0000256" key="6">
    <source>
        <dbReference type="ARBA" id="ARBA00023277"/>
    </source>
</evidence>
<evidence type="ECO:0000256" key="2">
    <source>
        <dbReference type="ARBA" id="ARBA00022679"/>
    </source>
</evidence>
<evidence type="ECO:0000256" key="5">
    <source>
        <dbReference type="ARBA" id="ARBA00022840"/>
    </source>
</evidence>
<dbReference type="OrthoDB" id="9778478at2"/>
<protein>
    <recommendedName>
        <fullName evidence="12">Four-carbon acid sugar kinase family protein</fullName>
    </recommendedName>
</protein>
<evidence type="ECO:0000256" key="4">
    <source>
        <dbReference type="ARBA" id="ARBA00022777"/>
    </source>
</evidence>
<dbReference type="KEGG" id="lpil:LIP_2103"/>
<dbReference type="Proteomes" id="UP000065807">
    <property type="component" value="Chromosome"/>
</dbReference>
<evidence type="ECO:0000313" key="10">
    <source>
        <dbReference type="EMBL" id="BAS27944.1"/>
    </source>
</evidence>
<evidence type="ECO:0000256" key="1">
    <source>
        <dbReference type="ARBA" id="ARBA00005715"/>
    </source>
</evidence>
<dbReference type="InterPro" id="IPR010737">
    <property type="entry name" value="4-carb_acid_sugar_kinase_N"/>
</dbReference>
<gene>
    <name evidence="10" type="ORF">LIP_2103</name>
</gene>
<dbReference type="AlphaFoldDB" id="A0A0K2SM86"/>
<keyword evidence="11" id="KW-1185">Reference proteome</keyword>
<keyword evidence="6" id="KW-0119">Carbohydrate metabolism</keyword>
<dbReference type="GO" id="GO:0005524">
    <property type="term" value="F:ATP binding"/>
    <property type="evidence" value="ECO:0007669"/>
    <property type="project" value="UniProtKB-KW"/>
</dbReference>
<comment type="similarity">
    <text evidence="1">Belongs to the four-carbon acid sugar kinase family.</text>
</comment>
<reference evidence="11" key="1">
    <citation type="submission" date="2015-07" db="EMBL/GenBank/DDBJ databases">
        <title>Complete genome sequence and phylogenetic analysis of Limnochorda pilosa.</title>
        <authorList>
            <person name="Watanabe M."/>
            <person name="Kojima H."/>
            <person name="Fukui M."/>
        </authorList>
    </citation>
    <scope>NUCLEOTIDE SEQUENCE [LARGE SCALE GENOMIC DNA]</scope>
    <source>
        <strain evidence="11">HC45</strain>
    </source>
</reference>
<evidence type="ECO:0000259" key="9">
    <source>
        <dbReference type="Pfam" id="PF17042"/>
    </source>
</evidence>
<evidence type="ECO:0000256" key="7">
    <source>
        <dbReference type="SAM" id="MobiDB-lite"/>
    </source>
</evidence>
<dbReference type="Gene3D" id="3.40.50.10840">
    <property type="entry name" value="Putative sugar-binding, N-terminal domain"/>
    <property type="match status" value="1"/>
</dbReference>
<proteinExistence type="inferred from homology"/>
<dbReference type="STRING" id="1555112.LIP_2103"/>
<evidence type="ECO:0000259" key="8">
    <source>
        <dbReference type="Pfam" id="PF07005"/>
    </source>
</evidence>
<dbReference type="Pfam" id="PF17042">
    <property type="entry name" value="NBD_C"/>
    <property type="match status" value="1"/>
</dbReference>
<feature type="region of interest" description="Disordered" evidence="7">
    <location>
        <begin position="246"/>
        <end position="290"/>
    </location>
</feature>
<dbReference type="SUPFAM" id="SSF142764">
    <property type="entry name" value="YgbK-like"/>
    <property type="match status" value="1"/>
</dbReference>
<feature type="domain" description="Four-carbon acid sugar kinase nucleotide binding" evidence="9">
    <location>
        <begin position="298"/>
        <end position="444"/>
    </location>
</feature>
<dbReference type="GO" id="GO:0016301">
    <property type="term" value="F:kinase activity"/>
    <property type="evidence" value="ECO:0007669"/>
    <property type="project" value="UniProtKB-KW"/>
</dbReference>
<organism evidence="10 11">
    <name type="scientific">Limnochorda pilosa</name>
    <dbReference type="NCBI Taxonomy" id="1555112"/>
    <lineage>
        <taxon>Bacteria</taxon>
        <taxon>Bacillati</taxon>
        <taxon>Bacillota</taxon>
        <taxon>Limnochordia</taxon>
        <taxon>Limnochordales</taxon>
        <taxon>Limnochordaceae</taxon>
        <taxon>Limnochorda</taxon>
    </lineage>
</organism>
<evidence type="ECO:0000313" key="11">
    <source>
        <dbReference type="Proteomes" id="UP000065807"/>
    </source>
</evidence>
<dbReference type="Pfam" id="PF07005">
    <property type="entry name" value="SBD_N"/>
    <property type="match status" value="1"/>
</dbReference>
<accession>A0A0K2SM86</accession>
<keyword evidence="3" id="KW-0547">Nucleotide-binding</keyword>
<keyword evidence="5" id="KW-0067">ATP-binding</keyword>
<dbReference type="InterPro" id="IPR031475">
    <property type="entry name" value="NBD_C"/>
</dbReference>
<reference evidence="11" key="2">
    <citation type="journal article" date="2016" name="Int. J. Syst. Evol. Microbiol.">
        <title>Complete genome sequence and cell structure of Limnochorda pilosa, a Gram-negative spore-former within the phylum Firmicutes.</title>
        <authorList>
            <person name="Watanabe M."/>
            <person name="Kojima H."/>
            <person name="Fukui M."/>
        </authorList>
    </citation>
    <scope>NUCLEOTIDE SEQUENCE [LARGE SCALE GENOMIC DNA]</scope>
    <source>
        <strain evidence="11">HC45</strain>
    </source>
</reference>
<feature type="domain" description="Four-carbon acid sugar kinase N-terminal" evidence="8">
    <location>
        <begin position="4"/>
        <end position="234"/>
    </location>
</feature>
<dbReference type="EMBL" id="AP014924">
    <property type="protein sequence ID" value="BAS27944.1"/>
    <property type="molecule type" value="Genomic_DNA"/>
</dbReference>
<evidence type="ECO:0008006" key="12">
    <source>
        <dbReference type="Google" id="ProtNLM"/>
    </source>
</evidence>
<evidence type="ECO:0000256" key="3">
    <source>
        <dbReference type="ARBA" id="ARBA00022741"/>
    </source>
</evidence>
<dbReference type="RefSeq" id="WP_068137543.1">
    <property type="nucleotide sequence ID" value="NZ_AP014924.1"/>
</dbReference>
<sequence length="470" mass="49181">MRVLIVADDLTGANEIAAVFATAGLSALVHLRVPTSPPIDREGDPAWSEADVVVFDTESRNLDDAGARERVRRFLHRETADPPSLVYKKIDSTLRGPIGAEVDALMERMGLQRAVVVPAFPAQGRTTVAGHQLVYGVPVQFTPAGQDLVAPARQSHLPTLLREATGRSTESVTMEVVQAGHGPLVAALEAAFERASICVIDAATEEHLDVVASALLGLDGPVLGVGTAGLARYLAHRLARRERIDEEMSGGQRTHGAVVAAPAADRSPGGRAAGEAALERPRSSDGPQAFERRETRSLVACGSRHPASRAQVGYLQAEIPTVTFTLGDLPEALLGEQVGAALRTSSVVLQAPLEPWGSGRESAQKVARAMGRVVRAAVEVARPEGLVLTGGETAHHILLALGAETVRMVDEVERGIPAGWVQGGAADGLPIVTKAGGFGASDALLLAFRHLEEAVPGPAILRDQAAGLDA</sequence>
<name>A0A0K2SM86_LIMPI</name>
<keyword evidence="2" id="KW-0808">Transferase</keyword>
<dbReference type="Gene3D" id="3.40.980.20">
    <property type="entry name" value="Four-carbon acid sugar kinase, nucleotide binding domain"/>
    <property type="match status" value="1"/>
</dbReference>
<keyword evidence="4" id="KW-0418">Kinase</keyword>
<dbReference type="InterPro" id="IPR042213">
    <property type="entry name" value="NBD_C_sf"/>
</dbReference>